<evidence type="ECO:0000256" key="5">
    <source>
        <dbReference type="ARBA" id="ARBA00023125"/>
    </source>
</evidence>
<dbReference type="InterPro" id="IPR027417">
    <property type="entry name" value="P-loop_NTPase"/>
</dbReference>
<evidence type="ECO:0000256" key="3">
    <source>
        <dbReference type="ARBA" id="ARBA00022829"/>
    </source>
</evidence>
<organism evidence="10 11">
    <name type="scientific">Metalysinibacillus jejuensis</name>
    <dbReference type="NCBI Taxonomy" id="914327"/>
    <lineage>
        <taxon>Bacteria</taxon>
        <taxon>Bacillati</taxon>
        <taxon>Bacillota</taxon>
        <taxon>Bacilli</taxon>
        <taxon>Bacillales</taxon>
        <taxon>Caryophanaceae</taxon>
        <taxon>Metalysinibacillus</taxon>
    </lineage>
</organism>
<dbReference type="Gene3D" id="3.40.50.300">
    <property type="entry name" value="P-loop containing nucleotide triphosphate hydrolases"/>
    <property type="match status" value="1"/>
</dbReference>
<dbReference type="Gene3D" id="3.30.980.40">
    <property type="match status" value="1"/>
</dbReference>
<feature type="binding site" evidence="6">
    <location>
        <begin position="583"/>
        <end position="590"/>
    </location>
    <ligand>
        <name>ATP</name>
        <dbReference type="ChEBI" id="CHEBI:30616"/>
    </ligand>
</feature>
<dbReference type="CDD" id="cd01127">
    <property type="entry name" value="TrwB_TraG_TraD_VirD4"/>
    <property type="match status" value="1"/>
</dbReference>
<dbReference type="InterPro" id="IPR050206">
    <property type="entry name" value="FtsK/SpoIIIE/SftA"/>
</dbReference>
<dbReference type="GO" id="GO:0005524">
    <property type="term" value="F:ATP binding"/>
    <property type="evidence" value="ECO:0007669"/>
    <property type="project" value="UniProtKB-UniRule"/>
</dbReference>
<dbReference type="InterPro" id="IPR018541">
    <property type="entry name" value="Ftsk_gamma"/>
</dbReference>
<dbReference type="InterPro" id="IPR036390">
    <property type="entry name" value="WH_DNA-bd_sf"/>
</dbReference>
<proteinExistence type="inferred from homology"/>
<protein>
    <submittedName>
        <fullName evidence="10">DUF87 domain-containing protein</fullName>
    </submittedName>
</protein>
<feature type="region of interest" description="Disordered" evidence="8">
    <location>
        <begin position="141"/>
        <end position="163"/>
    </location>
</feature>
<accession>A0A921NC26</accession>
<evidence type="ECO:0000313" key="10">
    <source>
        <dbReference type="EMBL" id="HJH11130.1"/>
    </source>
</evidence>
<dbReference type="PROSITE" id="PS50901">
    <property type="entry name" value="FTSK"/>
    <property type="match status" value="1"/>
</dbReference>
<dbReference type="SUPFAM" id="SSF46785">
    <property type="entry name" value="Winged helix' DNA-binding domain"/>
    <property type="match status" value="1"/>
</dbReference>
<evidence type="ECO:0000313" key="11">
    <source>
        <dbReference type="Proteomes" id="UP000700212"/>
    </source>
</evidence>
<dbReference type="Pfam" id="PF17854">
    <property type="entry name" value="FtsK_alpha"/>
    <property type="match status" value="1"/>
</dbReference>
<dbReference type="SMART" id="SM00382">
    <property type="entry name" value="AAA"/>
    <property type="match status" value="1"/>
</dbReference>
<comment type="similarity">
    <text evidence="1">Belongs to the FtsK/SpoIIIE/SftA family.</text>
</comment>
<evidence type="ECO:0000259" key="9">
    <source>
        <dbReference type="PROSITE" id="PS50901"/>
    </source>
</evidence>
<evidence type="ECO:0000256" key="2">
    <source>
        <dbReference type="ARBA" id="ARBA00022741"/>
    </source>
</evidence>
<gene>
    <name evidence="10" type="ORF">K8V30_05420</name>
</gene>
<feature type="coiled-coil region" evidence="7">
    <location>
        <begin position="691"/>
        <end position="718"/>
    </location>
</feature>
<keyword evidence="5" id="KW-0238">DNA-binding</keyword>
<sequence length="899" mass="98760">MNWFKKQINKLFAVDEEEVEQPQQPQSVTPPQPQPRPQKQRDFTFPLIPDEQQTVQPTVEENATVDVDIYEIEQPKISEILAERSTKKKVHRMKRAPLSTEPTIRDVINAKRATDLPKAPTVKPQSPVVIQPEEATTPIKSTRKTPFKATDVPSPVHGFMKPSGLSKKLEEARQQSKQSPQPKTVRKLHVVAPVAKEGIRDTSSVVTQDLTHTATKSPEVKVEKTSNQLGKVAPIVEVQTVVTKPPQAVVDGARDSLTRGALENRAVQSEATDVVEASVPALENETVQSEATDVVEASAPALENEMVQPKATDVVETPATALENEAVQSEATDAVETVAPALEDEMVQPEATDVVEASVPALENEAVQSEATEAIVETAQQIPTEHATVQEEKVLPFNVIMLNSDKQKLAQKKSPQLAKGEEVQPQPAKRQYVKPAGSLLIAPEENLEDYAWMDAQSEQLVEALSHFQVEAEVVDIVQGPAVTRFEITIGQGTKVNKIRNLSDDLKLALAAKDIRIEAPIPGKSSIGIEIPNRVSRPVRLAEVIQSESFEAANSPMQAALGLDLTGQPISVDLRKMPHGLIAGATGSGKSVCINSLLVSLLYKAAPDELRLLLIDPKYVELASYNDIPHLVTPVITDPKIATNALKWAVSEMENRYKLLSAAKVRSIEKYNQLVEAHDNIQNKMPYMLIVIDELADLMQTTANEVEEAINRLAQKARACGIHIIVATQRPSVDVITGVIKANIPTRMAFSVSSQIDSRTILDEQGAERLLGRGDMLYRGSGMSAPIRLQGTFVTDEEIEAVVAHVKSQGRPHYLLEEEALATKNVDIAEQDELYEAACHFIYKTERASASALQRQFSIGYNRAARIIDRLEEQDLISKAVGSKPRDVYITQDYLDEMFG</sequence>
<evidence type="ECO:0000256" key="7">
    <source>
        <dbReference type="SAM" id="Coils"/>
    </source>
</evidence>
<dbReference type="GO" id="GO:0007059">
    <property type="term" value="P:chromosome segregation"/>
    <property type="evidence" value="ECO:0007669"/>
    <property type="project" value="UniProtKB-KW"/>
</dbReference>
<evidence type="ECO:0000256" key="8">
    <source>
        <dbReference type="SAM" id="MobiDB-lite"/>
    </source>
</evidence>
<name>A0A921NC26_9BACL</name>
<dbReference type="AlphaFoldDB" id="A0A921NC26"/>
<evidence type="ECO:0000256" key="4">
    <source>
        <dbReference type="ARBA" id="ARBA00022840"/>
    </source>
</evidence>
<keyword evidence="4 6" id="KW-0067">ATP-binding</keyword>
<evidence type="ECO:0000256" key="6">
    <source>
        <dbReference type="PROSITE-ProRule" id="PRU00289"/>
    </source>
</evidence>
<dbReference type="SMART" id="SM00843">
    <property type="entry name" value="Ftsk_gamma"/>
    <property type="match status" value="1"/>
</dbReference>
<keyword evidence="2 6" id="KW-0547">Nucleotide-binding</keyword>
<dbReference type="Gene3D" id="1.10.10.10">
    <property type="entry name" value="Winged helix-like DNA-binding domain superfamily/Winged helix DNA-binding domain"/>
    <property type="match status" value="1"/>
</dbReference>
<keyword evidence="3" id="KW-0159">Chromosome partition</keyword>
<dbReference type="InterPro" id="IPR041027">
    <property type="entry name" value="FtsK_alpha"/>
</dbReference>
<keyword evidence="7" id="KW-0175">Coiled coil</keyword>
<feature type="domain" description="FtsK" evidence="9">
    <location>
        <begin position="566"/>
        <end position="758"/>
    </location>
</feature>
<dbReference type="Pfam" id="PF01580">
    <property type="entry name" value="FtsK_SpoIIIE"/>
    <property type="match status" value="1"/>
</dbReference>
<reference evidence="10" key="1">
    <citation type="journal article" date="2021" name="PeerJ">
        <title>Extensive microbial diversity within the chicken gut microbiome revealed by metagenomics and culture.</title>
        <authorList>
            <person name="Gilroy R."/>
            <person name="Ravi A."/>
            <person name="Getino M."/>
            <person name="Pursley I."/>
            <person name="Horton D.L."/>
            <person name="Alikhan N.F."/>
            <person name="Baker D."/>
            <person name="Gharbi K."/>
            <person name="Hall N."/>
            <person name="Watson M."/>
            <person name="Adriaenssens E.M."/>
            <person name="Foster-Nyarko E."/>
            <person name="Jarju S."/>
            <person name="Secka A."/>
            <person name="Antonio M."/>
            <person name="Oren A."/>
            <person name="Chaudhuri R.R."/>
            <person name="La Ragione R."/>
            <person name="Hildebrand F."/>
            <person name="Pallen M.J."/>
        </authorList>
    </citation>
    <scope>NUCLEOTIDE SEQUENCE</scope>
    <source>
        <strain evidence="10">CHK160-4876</strain>
    </source>
</reference>
<dbReference type="PANTHER" id="PTHR22683:SF42">
    <property type="entry name" value="DNA TRANSLOCASE SFTA"/>
    <property type="match status" value="1"/>
</dbReference>
<dbReference type="PANTHER" id="PTHR22683">
    <property type="entry name" value="SPORULATION PROTEIN RELATED"/>
    <property type="match status" value="1"/>
</dbReference>
<dbReference type="SUPFAM" id="SSF52540">
    <property type="entry name" value="P-loop containing nucleoside triphosphate hydrolases"/>
    <property type="match status" value="1"/>
</dbReference>
<dbReference type="Pfam" id="PF09397">
    <property type="entry name" value="FtsK_gamma"/>
    <property type="match status" value="1"/>
</dbReference>
<dbReference type="InterPro" id="IPR002543">
    <property type="entry name" value="FtsK_dom"/>
</dbReference>
<comment type="caution">
    <text evidence="10">The sequence shown here is derived from an EMBL/GenBank/DDBJ whole genome shotgun (WGS) entry which is preliminary data.</text>
</comment>
<reference evidence="10" key="2">
    <citation type="submission" date="2021-09" db="EMBL/GenBank/DDBJ databases">
        <authorList>
            <person name="Gilroy R."/>
        </authorList>
    </citation>
    <scope>NUCLEOTIDE SEQUENCE</scope>
    <source>
        <strain evidence="10">CHK160-4876</strain>
    </source>
</reference>
<dbReference type="GO" id="GO:0003677">
    <property type="term" value="F:DNA binding"/>
    <property type="evidence" value="ECO:0007669"/>
    <property type="project" value="UniProtKB-KW"/>
</dbReference>
<dbReference type="InterPro" id="IPR036388">
    <property type="entry name" value="WH-like_DNA-bd_sf"/>
</dbReference>
<dbReference type="Proteomes" id="UP000700212">
    <property type="component" value="Unassembled WGS sequence"/>
</dbReference>
<dbReference type="InterPro" id="IPR003593">
    <property type="entry name" value="AAA+_ATPase"/>
</dbReference>
<evidence type="ECO:0000256" key="1">
    <source>
        <dbReference type="ARBA" id="ARBA00006474"/>
    </source>
</evidence>
<dbReference type="EMBL" id="DYTV01000067">
    <property type="protein sequence ID" value="HJH11130.1"/>
    <property type="molecule type" value="Genomic_DNA"/>
</dbReference>
<feature type="region of interest" description="Disordered" evidence="8">
    <location>
        <begin position="15"/>
        <end position="44"/>
    </location>
</feature>